<keyword evidence="2 6" id="KW-0812">Transmembrane</keyword>
<keyword evidence="10" id="KW-1185">Reference proteome</keyword>
<keyword evidence="4 6" id="KW-0472">Membrane</keyword>
<feature type="transmembrane region" description="Helical" evidence="6">
    <location>
        <begin position="759"/>
        <end position="779"/>
    </location>
</feature>
<name>A0A1B8GQ64_9PEZI</name>
<gene>
    <name evidence="9" type="ORF">VE01_03907</name>
</gene>
<reference evidence="10" key="2">
    <citation type="journal article" date="2018" name="Nat. Commun.">
        <title>Extreme sensitivity to ultraviolet light in the fungal pathogen causing white-nose syndrome of bats.</title>
        <authorList>
            <person name="Palmer J.M."/>
            <person name="Drees K.P."/>
            <person name="Foster J.T."/>
            <person name="Lindner D.L."/>
        </authorList>
    </citation>
    <scope>NUCLEOTIDE SEQUENCE [LARGE SCALE GENOMIC DNA]</scope>
    <source>
        <strain evidence="10">UAMH 10579</strain>
    </source>
</reference>
<evidence type="ECO:0000256" key="1">
    <source>
        <dbReference type="ARBA" id="ARBA00004141"/>
    </source>
</evidence>
<dbReference type="PANTHER" id="PTHR37994:SF4">
    <property type="entry name" value="ER TRANSPORTER 6TM N-TERMINAL DOMAIN-CONTAINING PROTEIN-RELATED"/>
    <property type="match status" value="1"/>
</dbReference>
<feature type="transmembrane region" description="Helical" evidence="6">
    <location>
        <begin position="172"/>
        <end position="192"/>
    </location>
</feature>
<feature type="transmembrane region" description="Helical" evidence="6">
    <location>
        <begin position="737"/>
        <end position="753"/>
    </location>
</feature>
<evidence type="ECO:0000256" key="3">
    <source>
        <dbReference type="ARBA" id="ARBA00022989"/>
    </source>
</evidence>
<evidence type="ECO:0000313" key="9">
    <source>
        <dbReference type="EMBL" id="OBT97979.2"/>
    </source>
</evidence>
<feature type="region of interest" description="Disordered" evidence="5">
    <location>
        <begin position="293"/>
        <end position="323"/>
    </location>
</feature>
<feature type="transmembrane region" description="Helical" evidence="6">
    <location>
        <begin position="800"/>
        <end position="821"/>
    </location>
</feature>
<feature type="transmembrane region" description="Helical" evidence="6">
    <location>
        <begin position="658"/>
        <end position="675"/>
    </location>
</feature>
<feature type="transmembrane region" description="Helical" evidence="6">
    <location>
        <begin position="199"/>
        <end position="217"/>
    </location>
</feature>
<evidence type="ECO:0000256" key="5">
    <source>
        <dbReference type="SAM" id="MobiDB-lite"/>
    </source>
</evidence>
<comment type="subcellular location">
    <subcellularLocation>
        <location evidence="1">Membrane</location>
        <topology evidence="1">Multi-pass membrane protein</topology>
    </subcellularLocation>
</comment>
<dbReference type="Pfam" id="PF10337">
    <property type="entry name" value="ArAE_2_N"/>
    <property type="match status" value="1"/>
</dbReference>
<dbReference type="EMBL" id="KV460219">
    <property type="protein sequence ID" value="OBT97979.2"/>
    <property type="molecule type" value="Genomic_DNA"/>
</dbReference>
<reference evidence="9 10" key="1">
    <citation type="submission" date="2016-03" db="EMBL/GenBank/DDBJ databases">
        <title>Comparative genomics of Pseudogymnoascus destructans, the fungus causing white-nose syndrome of bats.</title>
        <authorList>
            <person name="Palmer J.M."/>
            <person name="Drees K.P."/>
            <person name="Foster J.T."/>
            <person name="Lindner D.L."/>
        </authorList>
    </citation>
    <scope>NUCLEOTIDE SEQUENCE [LARGE SCALE GENOMIC DNA]</scope>
    <source>
        <strain evidence="9 10">UAMH 10579</strain>
    </source>
</reference>
<accession>A0A1B8GQ64</accession>
<feature type="domain" description="Integral membrane bound transporter" evidence="8">
    <location>
        <begin position="682"/>
        <end position="818"/>
    </location>
</feature>
<dbReference type="Proteomes" id="UP000091956">
    <property type="component" value="Unassembled WGS sequence"/>
</dbReference>
<feature type="compositionally biased region" description="Basic and acidic residues" evidence="5">
    <location>
        <begin position="298"/>
        <end position="315"/>
    </location>
</feature>
<dbReference type="InterPro" id="IPR049453">
    <property type="entry name" value="Memb_transporter_dom"/>
</dbReference>
<evidence type="ECO:0000256" key="4">
    <source>
        <dbReference type="ARBA" id="ARBA00023136"/>
    </source>
</evidence>
<feature type="transmembrane region" description="Helical" evidence="6">
    <location>
        <begin position="541"/>
        <end position="562"/>
    </location>
</feature>
<feature type="domain" description="Putative ER transporter 6TM N-terminal" evidence="7">
    <location>
        <begin position="169"/>
        <end position="454"/>
    </location>
</feature>
<evidence type="ECO:0000259" key="8">
    <source>
        <dbReference type="Pfam" id="PF13515"/>
    </source>
</evidence>
<feature type="transmembrane region" description="Helical" evidence="6">
    <location>
        <begin position="229"/>
        <end position="252"/>
    </location>
</feature>
<evidence type="ECO:0000256" key="6">
    <source>
        <dbReference type="SAM" id="Phobius"/>
    </source>
</evidence>
<dbReference type="STRING" id="342668.A0A1B8GQ64"/>
<dbReference type="PANTHER" id="PTHR37994">
    <property type="entry name" value="ARAE_2_N DOMAIN-CONTAINING PROTEIN-RELATED"/>
    <property type="match status" value="1"/>
</dbReference>
<evidence type="ECO:0000256" key="2">
    <source>
        <dbReference type="ARBA" id="ARBA00022692"/>
    </source>
</evidence>
<feature type="region of interest" description="Disordered" evidence="5">
    <location>
        <begin position="1"/>
        <end position="63"/>
    </location>
</feature>
<proteinExistence type="predicted"/>
<feature type="compositionally biased region" description="Basic and acidic residues" evidence="5">
    <location>
        <begin position="33"/>
        <end position="63"/>
    </location>
</feature>
<feature type="transmembrane region" description="Helical" evidence="6">
    <location>
        <begin position="713"/>
        <end position="730"/>
    </location>
</feature>
<evidence type="ECO:0000259" key="7">
    <source>
        <dbReference type="Pfam" id="PF10337"/>
    </source>
</evidence>
<protein>
    <recommendedName>
        <fullName evidence="11">ER transporter 6TM N-terminal domain-containing protein</fullName>
    </recommendedName>
</protein>
<dbReference type="AlphaFoldDB" id="A0A1B8GQ64"/>
<keyword evidence="3 6" id="KW-1133">Transmembrane helix</keyword>
<evidence type="ECO:0008006" key="11">
    <source>
        <dbReference type="Google" id="ProtNLM"/>
    </source>
</evidence>
<feature type="compositionally biased region" description="Basic and acidic residues" evidence="5">
    <location>
        <begin position="7"/>
        <end position="20"/>
    </location>
</feature>
<dbReference type="Pfam" id="PF13515">
    <property type="entry name" value="FUSC_2"/>
    <property type="match status" value="1"/>
</dbReference>
<feature type="compositionally biased region" description="Acidic residues" evidence="5">
    <location>
        <begin position="21"/>
        <end position="32"/>
    </location>
</feature>
<feature type="transmembrane region" description="Helical" evidence="6">
    <location>
        <begin position="133"/>
        <end position="152"/>
    </location>
</feature>
<organism evidence="9 10">
    <name type="scientific">Pseudogymnoascus verrucosus</name>
    <dbReference type="NCBI Taxonomy" id="342668"/>
    <lineage>
        <taxon>Eukaryota</taxon>
        <taxon>Fungi</taxon>
        <taxon>Dikarya</taxon>
        <taxon>Ascomycota</taxon>
        <taxon>Pezizomycotina</taxon>
        <taxon>Leotiomycetes</taxon>
        <taxon>Thelebolales</taxon>
        <taxon>Thelebolaceae</taxon>
        <taxon>Pseudogymnoascus</taxon>
    </lineage>
</organism>
<dbReference type="GO" id="GO:0016020">
    <property type="term" value="C:membrane"/>
    <property type="evidence" value="ECO:0007669"/>
    <property type="project" value="UniProtKB-SubCell"/>
</dbReference>
<feature type="region of interest" description="Disordered" evidence="5">
    <location>
        <begin position="512"/>
        <end position="534"/>
    </location>
</feature>
<dbReference type="RefSeq" id="XP_018131712.2">
    <property type="nucleotide sequence ID" value="XM_018273386.2"/>
</dbReference>
<evidence type="ECO:0000313" key="10">
    <source>
        <dbReference type="Proteomes" id="UP000091956"/>
    </source>
</evidence>
<dbReference type="GeneID" id="28837293"/>
<sequence>MKMSAAVEDRPEPVDNRELPAEDAEKDTEDGQNDVRDKPAEASKSKDAKAENDGTKDEEEPKPSKLKRIWAKIDLDIGTLMMMFKGSLAPIIAVAWYESLDIARIFTTLGYLVPVITVLSISIMPRAKYIQTLILNTIGICLGSAVALLGIWSGVQARVHTTPPGSTARYNSSQAAVCAIWLFANIYLVNALRAKIPALQFPAIMYSIFTNVAFTFGPNLQTIEQGEALIRQLLIAFLAAFAISTGVSLFIIPVSSRAVVQKGQAAYVQAIRGVLKAQTAYIQSLESSDMFATTETATDPKTDDRKKGKNQDKSKSSPAETTQARDLKGAIGALTGLHGKLYGDMPFAKREYAWGKLDAKDLDEIFTLFRGILIPLIGMSTITDIFERIAERRGWVEPHENSFDRAESWEHLDEASKSEEKKVWNEVMKALHEPFAIAVAAMDEGMEHAGLVLEILPKPKKKKEGDVEENGTDPRPGDLEFTSFLNQKVVDFHSKRGETLKAWARQKGLSEDEFDNAKSAPGDSNNLTPDEAQHRRDQQQLYLMLYMEHLLYSTGIAILNFVKFADKKVEDGAMKKNRLIVPGRRRLKKWIMGLGHEDATVDADYPDSTESGMSNIYMGSGFNKRKDPEHLPPQTAWQHFGNALRTIPRFLGSPESAFGFRVACATLTVGIVAFLKDTQLFFIKQRLVWAMIIIAIGMNMTSGQAIFGFLGRIAGTFIAAISSLVIWYIVGEKTPGVLVFLWLFIFLEMYFFLKFPRFVPIWLVAIVTQVLIIGYELQVKKIGIKAASASGQTYYPTYQLAFYRLACVAGGSFVAFIWTIFPYQLTDRSLLRKDLGSMLYLLANYYSVVNSTTRVRLNNTEGDMRSKTSPHRQLQKARHKIFGKLMMILPSLKQHAEWQKWEPAVGGKFPRETYEAIILRSTNIMNYLSLISYATQTWSREEGSIPTKPETATQRAWLNDLSVLIEDVGPTSHQITSTLSLLSASIIQGSTLPPYIQLPPPYYLNRRLEALDTGILSMRHIEEPGYSAYACLQVASSLITDDLARLIEHVKDLVGETDFSFTVSVSDTSVNNTASEGSSSKGKKD</sequence>
<feature type="transmembrane region" description="Helical" evidence="6">
    <location>
        <begin position="102"/>
        <end position="121"/>
    </location>
</feature>
<dbReference type="InterPro" id="IPR018823">
    <property type="entry name" value="ArAE_2_N"/>
</dbReference>
<feature type="transmembrane region" description="Helical" evidence="6">
    <location>
        <begin position="75"/>
        <end position="96"/>
    </location>
</feature>
<feature type="transmembrane region" description="Helical" evidence="6">
    <location>
        <begin position="687"/>
        <end position="707"/>
    </location>
</feature>